<evidence type="ECO:0000313" key="1">
    <source>
        <dbReference type="EMBL" id="MBK0402975.1"/>
    </source>
</evidence>
<organism evidence="1 2">
    <name type="scientific">Adhaeribacter terrigena</name>
    <dbReference type="NCBI Taxonomy" id="2793070"/>
    <lineage>
        <taxon>Bacteria</taxon>
        <taxon>Pseudomonadati</taxon>
        <taxon>Bacteroidota</taxon>
        <taxon>Cytophagia</taxon>
        <taxon>Cytophagales</taxon>
        <taxon>Hymenobacteraceae</taxon>
        <taxon>Adhaeribacter</taxon>
    </lineage>
</organism>
<accession>A0ABS1C0W8</accession>
<comment type="caution">
    <text evidence="1">The sequence shown here is derived from an EMBL/GenBank/DDBJ whole genome shotgun (WGS) entry which is preliminary data.</text>
</comment>
<evidence type="ECO:0000313" key="2">
    <source>
        <dbReference type="Proteomes" id="UP000644147"/>
    </source>
</evidence>
<sequence length="330" mass="37873">MNLRLYDPFANMTFSEHACFLCGTIVNDTERLPVFPAWLQKRYGLAAKNLMLLDQSQIAFGEMTLPCCPGCQKTVGELEEKVLVANDNGLQGWQNLDEKSIFLWLAKIYYGITVTELKAERAPLIKPEHSVGENPKMLQKLQSLFMLLQALRVPVEFDDFTPASVFLVPLQRETTEPEFNYRDDITTMMFSLQLDDVLIVSHLLDNGFLKKALTPVLRAIEGEQLHPIQAAEFSARVYYAAYLFNLIPDYFVRSQKPGDTHLIYDTLVDDITGSIFNPWENDVYATALEKFWQPWHVSRPQILQNPDLPLSFLLTEEGTFRKLESWEIPV</sequence>
<dbReference type="Proteomes" id="UP000644147">
    <property type="component" value="Unassembled WGS sequence"/>
</dbReference>
<name>A0ABS1C0W8_9BACT</name>
<gene>
    <name evidence="1" type="ORF">I5M27_08245</name>
</gene>
<proteinExistence type="predicted"/>
<protein>
    <submittedName>
        <fullName evidence="1">Uncharacterized protein</fullName>
    </submittedName>
</protein>
<keyword evidence="2" id="KW-1185">Reference proteome</keyword>
<dbReference type="RefSeq" id="WP_200505721.1">
    <property type="nucleotide sequence ID" value="NZ_JAEHFX010000003.1"/>
</dbReference>
<reference evidence="1 2" key="1">
    <citation type="submission" date="2020-12" db="EMBL/GenBank/DDBJ databases">
        <title>Bacterial novel species Adhaeribacter sp. BT258 isolated from soil.</title>
        <authorList>
            <person name="Jung H.-Y."/>
        </authorList>
    </citation>
    <scope>NUCLEOTIDE SEQUENCE [LARGE SCALE GENOMIC DNA]</scope>
    <source>
        <strain evidence="1 2">BT258</strain>
    </source>
</reference>
<dbReference type="EMBL" id="JAEHFX010000003">
    <property type="protein sequence ID" value="MBK0402975.1"/>
    <property type="molecule type" value="Genomic_DNA"/>
</dbReference>